<dbReference type="FunFam" id="3.40.50.300:FF:000032">
    <property type="entry name" value="Export ABC transporter ATP-binding protein"/>
    <property type="match status" value="1"/>
</dbReference>
<dbReference type="Pfam" id="PF00005">
    <property type="entry name" value="ABC_tran"/>
    <property type="match status" value="1"/>
</dbReference>
<dbReference type="InterPro" id="IPR027417">
    <property type="entry name" value="P-loop_NTPase"/>
</dbReference>
<dbReference type="OrthoDB" id="9802264at2"/>
<dbReference type="InterPro" id="IPR003439">
    <property type="entry name" value="ABC_transporter-like_ATP-bd"/>
</dbReference>
<keyword evidence="2" id="KW-0997">Cell inner membrane</keyword>
<evidence type="ECO:0000313" key="8">
    <source>
        <dbReference type="Proteomes" id="UP000315252"/>
    </source>
</evidence>
<comment type="caution">
    <text evidence="7">The sequence shown here is derived from an EMBL/GenBank/DDBJ whole genome shotgun (WGS) entry which is preliminary data.</text>
</comment>
<evidence type="ECO:0000256" key="5">
    <source>
        <dbReference type="ARBA" id="ARBA00038388"/>
    </source>
</evidence>
<dbReference type="InterPro" id="IPR014324">
    <property type="entry name" value="ABC_heterocyst_DevA"/>
</dbReference>
<keyword evidence="2" id="KW-1003">Cell membrane</keyword>
<dbReference type="GO" id="GO:0005524">
    <property type="term" value="F:ATP binding"/>
    <property type="evidence" value="ECO:0007669"/>
    <property type="project" value="UniProtKB-KW"/>
</dbReference>
<gene>
    <name evidence="7" type="ORF">FKG95_26885</name>
</gene>
<dbReference type="NCBIfam" id="TIGR02982">
    <property type="entry name" value="heterocyst_DevA"/>
    <property type="match status" value="1"/>
</dbReference>
<dbReference type="CDD" id="cd03255">
    <property type="entry name" value="ABC_MJ0796_LolCDE_FtsE"/>
    <property type="match status" value="1"/>
</dbReference>
<dbReference type="GO" id="GO:0098796">
    <property type="term" value="C:membrane protein complex"/>
    <property type="evidence" value="ECO:0007669"/>
    <property type="project" value="UniProtKB-ARBA"/>
</dbReference>
<sequence length="244" mass="26944">MIASPASHLMTEPGRGQRAAPIAVQNLDYWFGQGEARKQALYDVNLEIERGELVILMGPSGSGKTTLLTLVGCLREVHEGSVRLLGKELNSASEELLVACRRQVGFIFQAHNLHESLTAMQNVRMALEVHGPAAMRNWYEASSHLLRLLGLGERLDYLPGNLSGGQKQRVAIARALVGNPEIVFADEPTAALDKESGYQVVKLLKDLGRVRQTTTLMVTHDNRILNLADRIITMEDGRIVQDER</sequence>
<dbReference type="GO" id="GO:0016887">
    <property type="term" value="F:ATP hydrolysis activity"/>
    <property type="evidence" value="ECO:0007669"/>
    <property type="project" value="InterPro"/>
</dbReference>
<dbReference type="InterPro" id="IPR003593">
    <property type="entry name" value="AAA+_ATPase"/>
</dbReference>
<dbReference type="Proteomes" id="UP000315252">
    <property type="component" value="Unassembled WGS sequence"/>
</dbReference>
<evidence type="ECO:0000256" key="1">
    <source>
        <dbReference type="ARBA" id="ARBA00022448"/>
    </source>
</evidence>
<dbReference type="InterPro" id="IPR015854">
    <property type="entry name" value="ABC_transpr_LolD-like"/>
</dbReference>
<dbReference type="GO" id="GO:0022857">
    <property type="term" value="F:transmembrane transporter activity"/>
    <property type="evidence" value="ECO:0007669"/>
    <property type="project" value="TreeGrafter"/>
</dbReference>
<evidence type="ECO:0000256" key="2">
    <source>
        <dbReference type="ARBA" id="ARBA00022519"/>
    </source>
</evidence>
<dbReference type="InterPro" id="IPR017871">
    <property type="entry name" value="ABC_transporter-like_CS"/>
</dbReference>
<proteinExistence type="inferred from homology"/>
<dbReference type="Gene3D" id="3.40.50.300">
    <property type="entry name" value="P-loop containing nucleotide triphosphate hydrolases"/>
    <property type="match status" value="1"/>
</dbReference>
<reference evidence="7 8" key="1">
    <citation type="submission" date="2019-06" db="EMBL/GenBank/DDBJ databases">
        <title>Whole genome sequence for Rhodospirillaceae sp. R148.</title>
        <authorList>
            <person name="Wang G."/>
        </authorList>
    </citation>
    <scope>NUCLEOTIDE SEQUENCE [LARGE SCALE GENOMIC DNA]</scope>
    <source>
        <strain evidence="7 8">R148</strain>
    </source>
</reference>
<dbReference type="PROSITE" id="PS00211">
    <property type="entry name" value="ABC_TRANSPORTER_1"/>
    <property type="match status" value="1"/>
</dbReference>
<dbReference type="PROSITE" id="PS50893">
    <property type="entry name" value="ABC_TRANSPORTER_2"/>
    <property type="match status" value="1"/>
</dbReference>
<comment type="similarity">
    <text evidence="5">Belongs to the ABC transporter superfamily. Macrolide exporter (TC 3.A.1.122) family.</text>
</comment>
<accession>A0A545T236</accession>
<organism evidence="7 8">
    <name type="scientific">Denitrobaculum tricleocarpae</name>
    <dbReference type="NCBI Taxonomy" id="2591009"/>
    <lineage>
        <taxon>Bacteria</taxon>
        <taxon>Pseudomonadati</taxon>
        <taxon>Pseudomonadota</taxon>
        <taxon>Alphaproteobacteria</taxon>
        <taxon>Rhodospirillales</taxon>
        <taxon>Rhodospirillaceae</taxon>
        <taxon>Denitrobaculum</taxon>
    </lineage>
</organism>
<evidence type="ECO:0000259" key="6">
    <source>
        <dbReference type="PROSITE" id="PS50893"/>
    </source>
</evidence>
<evidence type="ECO:0000256" key="4">
    <source>
        <dbReference type="ARBA" id="ARBA00022840"/>
    </source>
</evidence>
<dbReference type="RefSeq" id="WP_142899556.1">
    <property type="nucleotide sequence ID" value="NZ_ML660065.1"/>
</dbReference>
<dbReference type="AlphaFoldDB" id="A0A545T236"/>
<keyword evidence="1" id="KW-0813">Transport</keyword>
<evidence type="ECO:0000256" key="3">
    <source>
        <dbReference type="ARBA" id="ARBA00022741"/>
    </source>
</evidence>
<dbReference type="GO" id="GO:0005886">
    <property type="term" value="C:plasma membrane"/>
    <property type="evidence" value="ECO:0007669"/>
    <property type="project" value="TreeGrafter"/>
</dbReference>
<protein>
    <submittedName>
        <fullName evidence="7">ATP-binding cassette domain-containing protein</fullName>
    </submittedName>
</protein>
<keyword evidence="3" id="KW-0547">Nucleotide-binding</keyword>
<evidence type="ECO:0000313" key="7">
    <source>
        <dbReference type="EMBL" id="TQV71263.1"/>
    </source>
</evidence>
<name>A0A545T236_9PROT</name>
<dbReference type="PANTHER" id="PTHR24220:SF376">
    <property type="entry name" value="ABC TRANSPORTER"/>
    <property type="match status" value="1"/>
</dbReference>
<dbReference type="SMART" id="SM00382">
    <property type="entry name" value="AAA"/>
    <property type="match status" value="1"/>
</dbReference>
<keyword evidence="4 7" id="KW-0067">ATP-binding</keyword>
<feature type="domain" description="ABC transporter" evidence="6">
    <location>
        <begin position="24"/>
        <end position="244"/>
    </location>
</feature>
<keyword evidence="2" id="KW-0472">Membrane</keyword>
<keyword evidence="8" id="KW-1185">Reference proteome</keyword>
<dbReference type="PANTHER" id="PTHR24220">
    <property type="entry name" value="IMPORT ATP-BINDING PROTEIN"/>
    <property type="match status" value="1"/>
</dbReference>
<dbReference type="SUPFAM" id="SSF52540">
    <property type="entry name" value="P-loop containing nucleoside triphosphate hydrolases"/>
    <property type="match status" value="1"/>
</dbReference>
<dbReference type="InterPro" id="IPR017911">
    <property type="entry name" value="MacB-like_ATP-bd"/>
</dbReference>
<dbReference type="EMBL" id="VHSH01000014">
    <property type="protein sequence ID" value="TQV71263.1"/>
    <property type="molecule type" value="Genomic_DNA"/>
</dbReference>